<name>A0A9Q1C6Q8_HOLLE</name>
<sequence length="76" mass="8525">MVVPGLLTVRKVLSSSHALAELKKLHRDHGLVPFAYGNFPCLCIARGGENSIRRAKFLRALRVCAHVKPILLCYLW</sequence>
<gene>
    <name evidence="1" type="ORF">HOLleu_13757</name>
</gene>
<comment type="caution">
    <text evidence="1">The sequence shown here is derived from an EMBL/GenBank/DDBJ whole genome shotgun (WGS) entry which is preliminary data.</text>
</comment>
<dbReference type="EMBL" id="JAIZAY010000006">
    <property type="protein sequence ID" value="KAJ8039677.1"/>
    <property type="molecule type" value="Genomic_DNA"/>
</dbReference>
<evidence type="ECO:0000313" key="1">
    <source>
        <dbReference type="EMBL" id="KAJ8039677.1"/>
    </source>
</evidence>
<accession>A0A9Q1C6Q8</accession>
<proteinExistence type="predicted"/>
<reference evidence="1" key="1">
    <citation type="submission" date="2021-10" db="EMBL/GenBank/DDBJ databases">
        <title>Tropical sea cucumber genome reveals ecological adaptation and Cuvierian tubules defense mechanism.</title>
        <authorList>
            <person name="Chen T."/>
        </authorList>
    </citation>
    <scope>NUCLEOTIDE SEQUENCE</scope>
    <source>
        <strain evidence="1">Nanhai2018</strain>
        <tissue evidence="1">Muscle</tissue>
    </source>
</reference>
<protein>
    <submittedName>
        <fullName evidence="1">Uncharacterized protein</fullName>
    </submittedName>
</protein>
<keyword evidence="2" id="KW-1185">Reference proteome</keyword>
<organism evidence="1 2">
    <name type="scientific">Holothuria leucospilota</name>
    <name type="common">Black long sea cucumber</name>
    <name type="synonym">Mertensiothuria leucospilota</name>
    <dbReference type="NCBI Taxonomy" id="206669"/>
    <lineage>
        <taxon>Eukaryota</taxon>
        <taxon>Metazoa</taxon>
        <taxon>Echinodermata</taxon>
        <taxon>Eleutherozoa</taxon>
        <taxon>Echinozoa</taxon>
        <taxon>Holothuroidea</taxon>
        <taxon>Aspidochirotacea</taxon>
        <taxon>Aspidochirotida</taxon>
        <taxon>Holothuriidae</taxon>
        <taxon>Holothuria</taxon>
    </lineage>
</organism>
<dbReference type="AlphaFoldDB" id="A0A9Q1C6Q8"/>
<evidence type="ECO:0000313" key="2">
    <source>
        <dbReference type="Proteomes" id="UP001152320"/>
    </source>
</evidence>
<dbReference type="Proteomes" id="UP001152320">
    <property type="component" value="Chromosome 6"/>
</dbReference>